<dbReference type="PANTHER" id="PTHR11926:SF986">
    <property type="entry name" value="UDP-GLYCOSYLTRANSFERASE 84A1"/>
    <property type="match status" value="1"/>
</dbReference>
<keyword evidence="2" id="KW-0808">Transferase</keyword>
<protein>
    <submittedName>
        <fullName evidence="3">Uncharacterized protein</fullName>
    </submittedName>
</protein>
<comment type="similarity">
    <text evidence="1">Belongs to the UDP-glycosyltransferase family.</text>
</comment>
<evidence type="ECO:0000256" key="1">
    <source>
        <dbReference type="ARBA" id="ARBA00009995"/>
    </source>
</evidence>
<comment type="caution">
    <text evidence="3">The sequence shown here is derived from an EMBL/GenBank/DDBJ whole genome shotgun (WGS) entry which is preliminary data.</text>
</comment>
<name>A0AAN9RXK0_PSOTE</name>
<reference evidence="3 4" key="1">
    <citation type="submission" date="2024-01" db="EMBL/GenBank/DDBJ databases">
        <title>The genomes of 5 underutilized Papilionoideae crops provide insights into root nodulation and disease resistanc.</title>
        <authorList>
            <person name="Jiang F."/>
        </authorList>
    </citation>
    <scope>NUCLEOTIDE SEQUENCE [LARGE SCALE GENOMIC DNA]</scope>
    <source>
        <strain evidence="3">DUOXIRENSHENG_FW03</strain>
        <tissue evidence="3">Leaves</tissue>
    </source>
</reference>
<evidence type="ECO:0000313" key="4">
    <source>
        <dbReference type="Proteomes" id="UP001386955"/>
    </source>
</evidence>
<evidence type="ECO:0000313" key="3">
    <source>
        <dbReference type="EMBL" id="KAK7385249.1"/>
    </source>
</evidence>
<accession>A0AAN9RXK0</accession>
<dbReference type="GO" id="GO:0080044">
    <property type="term" value="F:quercetin 7-O-glucosyltransferase activity"/>
    <property type="evidence" value="ECO:0007669"/>
    <property type="project" value="TreeGrafter"/>
</dbReference>
<dbReference type="PANTHER" id="PTHR11926">
    <property type="entry name" value="GLUCOSYL/GLUCURONOSYL TRANSFERASES"/>
    <property type="match status" value="1"/>
</dbReference>
<keyword evidence="2" id="KW-0328">Glycosyltransferase</keyword>
<sequence length="239" mass="27344">MHTRCQQNLITSFDDDFLSFNNGLGEVCLGKLSLYSPQLEHIGKELISQMLTKHAKGKCPVSCILNNYFFSWLSIPPLDMTFPVLLFGSPLPPPSLFFYLVRPVGPFFKNLPLLSSNNNNNNVNIRGNFFKADDCIEWLNSRSHGLVVYISFGTIVILSVEQIGEFAHVLLEFAVSFLWVLKPYAREEAVKGNVMPEGSLREQAREGKWCYGVHKRRCWQILQWCVSFHTVDGTQLWKH</sequence>
<dbReference type="SUPFAM" id="SSF53756">
    <property type="entry name" value="UDP-Glycosyltransferase/glycogen phosphorylase"/>
    <property type="match status" value="1"/>
</dbReference>
<dbReference type="Gene3D" id="3.40.50.2000">
    <property type="entry name" value="Glycogen Phosphorylase B"/>
    <property type="match status" value="2"/>
</dbReference>
<dbReference type="GO" id="GO:0080043">
    <property type="term" value="F:quercetin 3-O-glucosyltransferase activity"/>
    <property type="evidence" value="ECO:0007669"/>
    <property type="project" value="TreeGrafter"/>
</dbReference>
<proteinExistence type="inferred from homology"/>
<dbReference type="AlphaFoldDB" id="A0AAN9RXK0"/>
<keyword evidence="4" id="KW-1185">Reference proteome</keyword>
<dbReference type="Proteomes" id="UP001386955">
    <property type="component" value="Unassembled WGS sequence"/>
</dbReference>
<evidence type="ECO:0000256" key="2">
    <source>
        <dbReference type="ARBA" id="ARBA00022676"/>
    </source>
</evidence>
<gene>
    <name evidence="3" type="ORF">VNO78_30963</name>
</gene>
<organism evidence="3 4">
    <name type="scientific">Psophocarpus tetragonolobus</name>
    <name type="common">Winged bean</name>
    <name type="synonym">Dolichos tetragonolobus</name>
    <dbReference type="NCBI Taxonomy" id="3891"/>
    <lineage>
        <taxon>Eukaryota</taxon>
        <taxon>Viridiplantae</taxon>
        <taxon>Streptophyta</taxon>
        <taxon>Embryophyta</taxon>
        <taxon>Tracheophyta</taxon>
        <taxon>Spermatophyta</taxon>
        <taxon>Magnoliopsida</taxon>
        <taxon>eudicotyledons</taxon>
        <taxon>Gunneridae</taxon>
        <taxon>Pentapetalae</taxon>
        <taxon>rosids</taxon>
        <taxon>fabids</taxon>
        <taxon>Fabales</taxon>
        <taxon>Fabaceae</taxon>
        <taxon>Papilionoideae</taxon>
        <taxon>50 kb inversion clade</taxon>
        <taxon>NPAAA clade</taxon>
        <taxon>indigoferoid/millettioid clade</taxon>
        <taxon>Phaseoleae</taxon>
        <taxon>Psophocarpus</taxon>
    </lineage>
</organism>
<dbReference type="EMBL" id="JAYMYS010000008">
    <property type="protein sequence ID" value="KAK7385249.1"/>
    <property type="molecule type" value="Genomic_DNA"/>
</dbReference>